<name>M3AU12_PSEFD</name>
<proteinExistence type="predicted"/>
<dbReference type="HOGENOM" id="CLU_909513_0_0_1"/>
<sequence length="306" mass="34432">MRGLQAVIDSPVAAGNPMLAGKEVEIKMKFDDMVVDTHLRPSTFEGRDKIWQEAIEAVLLCAEGLTTAAQVTDAILPDFPNLYATRSAYYTHLALEVNIGLFLIEARNERCGEESRPKSFEDHLQEFAQLYGVPVTDHDREEIALGLKVTLNSIPAMLLYGPPSRALSTYMSRLGIHRSRPCRGEERVLGSGTESRDGKVREEEDTSRYLDDFIYSRNHYRANTNPVPTHGGNIARPERVTKFEATLGESLCPLTDHRLEGLAEAPRRKKVDQWGHHYLSTIAGFSSRLLVSLWREVHATWCIDLL</sequence>
<keyword evidence="2" id="KW-1185">Reference proteome</keyword>
<dbReference type="AlphaFoldDB" id="M3AU12"/>
<dbReference type="RefSeq" id="XP_007929524.1">
    <property type="nucleotide sequence ID" value="XM_007931333.1"/>
</dbReference>
<evidence type="ECO:0000313" key="2">
    <source>
        <dbReference type="Proteomes" id="UP000016932"/>
    </source>
</evidence>
<dbReference type="KEGG" id="pfj:MYCFIDRAFT_177570"/>
<protein>
    <submittedName>
        <fullName evidence="1">Uncharacterized protein</fullName>
    </submittedName>
</protein>
<accession>M3AU12</accession>
<dbReference type="VEuPathDB" id="FungiDB:MYCFIDRAFT_177570"/>
<reference evidence="1 2" key="1">
    <citation type="journal article" date="2012" name="PLoS Pathog.">
        <title>Diverse lifestyles and strategies of plant pathogenesis encoded in the genomes of eighteen Dothideomycetes fungi.</title>
        <authorList>
            <person name="Ohm R.A."/>
            <person name="Feau N."/>
            <person name="Henrissat B."/>
            <person name="Schoch C.L."/>
            <person name="Horwitz B.A."/>
            <person name="Barry K.W."/>
            <person name="Condon B.J."/>
            <person name="Copeland A.C."/>
            <person name="Dhillon B."/>
            <person name="Glaser F."/>
            <person name="Hesse C.N."/>
            <person name="Kosti I."/>
            <person name="LaButti K."/>
            <person name="Lindquist E.A."/>
            <person name="Lucas S."/>
            <person name="Salamov A.A."/>
            <person name="Bradshaw R.E."/>
            <person name="Ciuffetti L."/>
            <person name="Hamelin R.C."/>
            <person name="Kema G.H.J."/>
            <person name="Lawrence C."/>
            <person name="Scott J.A."/>
            <person name="Spatafora J.W."/>
            <person name="Turgeon B.G."/>
            <person name="de Wit P.J.G.M."/>
            <person name="Zhong S."/>
            <person name="Goodwin S.B."/>
            <person name="Grigoriev I.V."/>
        </authorList>
    </citation>
    <scope>NUCLEOTIDE SEQUENCE [LARGE SCALE GENOMIC DNA]</scope>
    <source>
        <strain evidence="1 2">CIRAD86</strain>
    </source>
</reference>
<evidence type="ECO:0000313" key="1">
    <source>
        <dbReference type="EMBL" id="EME80638.1"/>
    </source>
</evidence>
<gene>
    <name evidence="1" type="ORF">MYCFIDRAFT_177570</name>
</gene>
<dbReference type="EMBL" id="KB446561">
    <property type="protein sequence ID" value="EME80638.1"/>
    <property type="molecule type" value="Genomic_DNA"/>
</dbReference>
<dbReference type="Proteomes" id="UP000016932">
    <property type="component" value="Unassembled WGS sequence"/>
</dbReference>
<dbReference type="GeneID" id="19333793"/>
<organism evidence="1 2">
    <name type="scientific">Pseudocercospora fijiensis (strain CIRAD86)</name>
    <name type="common">Black leaf streak disease fungus</name>
    <name type="synonym">Mycosphaerella fijiensis</name>
    <dbReference type="NCBI Taxonomy" id="383855"/>
    <lineage>
        <taxon>Eukaryota</taxon>
        <taxon>Fungi</taxon>
        <taxon>Dikarya</taxon>
        <taxon>Ascomycota</taxon>
        <taxon>Pezizomycotina</taxon>
        <taxon>Dothideomycetes</taxon>
        <taxon>Dothideomycetidae</taxon>
        <taxon>Mycosphaerellales</taxon>
        <taxon>Mycosphaerellaceae</taxon>
        <taxon>Pseudocercospora</taxon>
    </lineage>
</organism>